<sequence>MKRYVGIYTLLWMCLCMISCQQKQVPEILQKHKDLASFTGLTKDVQVVPLFNGKDISKWYTYIDSLGANAPQEEAVIALEDGVLHFGGPFMGYLCTKDSYKNYYLKVVFRWGEKKYPPRENTKRDSGVLYHFPTGATDRIWPNSIECQIQEEDCGDYYFVNGAYADSPNKGNVEWGQQHIVRTANYENPGQEWNVIEIICVDNKSEHYVNGHLVNEAYNLSNAEGRILLQLEGAEIYYKTVDLIVLK</sequence>
<dbReference type="InterPro" id="IPR010496">
    <property type="entry name" value="AL/BT2_dom"/>
</dbReference>
<dbReference type="EMBL" id="SNRY01000227">
    <property type="protein sequence ID" value="KAA6344258.1"/>
    <property type="molecule type" value="Genomic_DNA"/>
</dbReference>
<comment type="caution">
    <text evidence="2">The sequence shown here is derived from an EMBL/GenBank/DDBJ whole genome shotgun (WGS) entry which is preliminary data.</text>
</comment>
<reference evidence="2" key="1">
    <citation type="submission" date="2019-03" db="EMBL/GenBank/DDBJ databases">
        <title>Single cell metagenomics reveals metabolic interactions within the superorganism composed of flagellate Streblomastix strix and complex community of Bacteroidetes bacteria on its surface.</title>
        <authorList>
            <person name="Treitli S.C."/>
            <person name="Kolisko M."/>
            <person name="Husnik F."/>
            <person name="Keeling P."/>
            <person name="Hampl V."/>
        </authorList>
    </citation>
    <scope>NUCLEOTIDE SEQUENCE</scope>
    <source>
        <strain evidence="2">STM</strain>
    </source>
</reference>
<protein>
    <recommendedName>
        <fullName evidence="1">3-keto-alpha-glucoside-1,2-lyase/3-keto-2-hydroxy-glucal hydratase domain-containing protein</fullName>
    </recommendedName>
</protein>
<proteinExistence type="predicted"/>
<gene>
    <name evidence="2" type="ORF">EZS27_008112</name>
</gene>
<feature type="domain" description="3-keto-alpha-glucoside-1,2-lyase/3-keto-2-hydroxy-glucal hydratase" evidence="1">
    <location>
        <begin position="48"/>
        <end position="242"/>
    </location>
</feature>
<dbReference type="AlphaFoldDB" id="A0A5J4SEF1"/>
<accession>A0A5J4SEF1</accession>
<name>A0A5J4SEF1_9ZZZZ</name>
<dbReference type="Gene3D" id="2.60.120.560">
    <property type="entry name" value="Exo-inulinase, domain 1"/>
    <property type="match status" value="1"/>
</dbReference>
<evidence type="ECO:0000313" key="2">
    <source>
        <dbReference type="EMBL" id="KAA6344258.1"/>
    </source>
</evidence>
<dbReference type="Pfam" id="PF06439">
    <property type="entry name" value="3keto-disac_hyd"/>
    <property type="match status" value="1"/>
</dbReference>
<dbReference type="GO" id="GO:0016787">
    <property type="term" value="F:hydrolase activity"/>
    <property type="evidence" value="ECO:0007669"/>
    <property type="project" value="InterPro"/>
</dbReference>
<evidence type="ECO:0000259" key="1">
    <source>
        <dbReference type="Pfam" id="PF06439"/>
    </source>
</evidence>
<organism evidence="2">
    <name type="scientific">termite gut metagenome</name>
    <dbReference type="NCBI Taxonomy" id="433724"/>
    <lineage>
        <taxon>unclassified sequences</taxon>
        <taxon>metagenomes</taxon>
        <taxon>organismal metagenomes</taxon>
    </lineage>
</organism>